<dbReference type="EMBL" id="JABDTM020028549">
    <property type="protein sequence ID" value="KAH0808774.1"/>
    <property type="molecule type" value="Genomic_DNA"/>
</dbReference>
<dbReference type="PROSITE" id="PS50950">
    <property type="entry name" value="ZF_THAP"/>
    <property type="match status" value="1"/>
</dbReference>
<feature type="region of interest" description="Disordered" evidence="7">
    <location>
        <begin position="236"/>
        <end position="289"/>
    </location>
</feature>
<keyword evidence="6" id="KW-0175">Coiled coil</keyword>
<feature type="compositionally biased region" description="Basic residues" evidence="7">
    <location>
        <begin position="92"/>
        <end position="102"/>
    </location>
</feature>
<keyword evidence="2 5" id="KW-0863">Zinc-finger</keyword>
<proteinExistence type="predicted"/>
<protein>
    <recommendedName>
        <fullName evidence="8">THAP-type domain-containing protein</fullName>
    </recommendedName>
</protein>
<dbReference type="InterPro" id="IPR001878">
    <property type="entry name" value="Znf_CCHC"/>
</dbReference>
<dbReference type="Pfam" id="PF05485">
    <property type="entry name" value="THAP"/>
    <property type="match status" value="1"/>
</dbReference>
<dbReference type="GO" id="GO:0003677">
    <property type="term" value="F:DNA binding"/>
    <property type="evidence" value="ECO:0007669"/>
    <property type="project" value="UniProtKB-UniRule"/>
</dbReference>
<feature type="region of interest" description="Disordered" evidence="7">
    <location>
        <begin position="62"/>
        <end position="108"/>
    </location>
</feature>
<name>A0A8J6H625_TENMO</name>
<sequence>MKWYYTFCTLLKYVLTRSDFCPFQGAVKPCRWWRGLSNRKNARGDAGGSFVLLAGHPCQQGLSGPAKNNGRLNPQDPPRKWRTRRKSELRFGRTRTNRHTPAHARPGSRAITCGHHVEAVVCSLRVCILLCFVKMKCTVPNCKSSQHFDWNLSFHRFPKNQKRREEWIRACGLEDQWDDAASRSKFKAGEYTSVTGQIAPETPSLTPGKTRLLQGSKWETPAFLTPKMQEGQIKRRKATAIPSPNEEVTWKGNPDKRVMPEKVQTPAENAEKSDMACQTDPMSKGGEEEIDRAWKRVKQAEARMRELRSENERLKEELRKAPKNKDEEEKRLQEMLEGEGIDQVAMLKLRCVDTMKMRKLVQAVFRESTVRTFALVVEKKGMQYREILDRVKAAIKSDSSKEAVQAIRSTRDGKLLITLEKMGKLEDALMKAAGSLAVKKASSNKDMETVHVRGLDATTDKNEVVAALEGKLGTGKNWRLSDLRPNRNNTLAIIIIVRKQDADSILTEGSLRIGAVRCRVERRISTGRCYRCWSFDHKAANCDGPDRTKACYKCGEGHAARDCGNEESCPLCQKFGHNAGGRGCGAFRSALDKARKATKADEENFSDHQNILFEIQLEGASQETKGKGQSTGWTFNSERAHEFGKALRKNIEEEKKQNGDEVCVEQWQRAITKACGVVFKKRKNNPSGRRPVWSWSGDVAEARRVCLKNKRVMTRRNKVRHATTEEKQEAYKRYMKSRKDLRIKIKEEDRRWREVCEDLNRDIWGDAFKIACGRRRILPKITLTVRELAREVEKLFTEARHSKKGKYGFMR</sequence>
<reference evidence="9" key="1">
    <citation type="journal article" date="2020" name="J Insects Food Feed">
        <title>The yellow mealworm (Tenebrio molitor) genome: a resource for the emerging insects as food and feed industry.</title>
        <authorList>
            <person name="Eriksson T."/>
            <person name="Andere A."/>
            <person name="Kelstrup H."/>
            <person name="Emery V."/>
            <person name="Picard C."/>
        </authorList>
    </citation>
    <scope>NUCLEOTIDE SEQUENCE</scope>
    <source>
        <strain evidence="9">Stoneville</strain>
        <tissue evidence="9">Whole head</tissue>
    </source>
</reference>
<evidence type="ECO:0000256" key="7">
    <source>
        <dbReference type="SAM" id="MobiDB-lite"/>
    </source>
</evidence>
<evidence type="ECO:0000256" key="5">
    <source>
        <dbReference type="PROSITE-ProRule" id="PRU00309"/>
    </source>
</evidence>
<feature type="domain" description="THAP-type" evidence="8">
    <location>
        <begin position="133"/>
        <end position="245"/>
    </location>
</feature>
<organism evidence="9 10">
    <name type="scientific">Tenebrio molitor</name>
    <name type="common">Yellow mealworm beetle</name>
    <dbReference type="NCBI Taxonomy" id="7067"/>
    <lineage>
        <taxon>Eukaryota</taxon>
        <taxon>Metazoa</taxon>
        <taxon>Ecdysozoa</taxon>
        <taxon>Arthropoda</taxon>
        <taxon>Hexapoda</taxon>
        <taxon>Insecta</taxon>
        <taxon>Pterygota</taxon>
        <taxon>Neoptera</taxon>
        <taxon>Endopterygota</taxon>
        <taxon>Coleoptera</taxon>
        <taxon>Polyphaga</taxon>
        <taxon>Cucujiformia</taxon>
        <taxon>Tenebrionidae</taxon>
        <taxon>Tenebrio</taxon>
    </lineage>
</organism>
<keyword evidence="4 5" id="KW-0238">DNA-binding</keyword>
<evidence type="ECO:0000256" key="4">
    <source>
        <dbReference type="ARBA" id="ARBA00023125"/>
    </source>
</evidence>
<reference evidence="9" key="2">
    <citation type="submission" date="2021-08" db="EMBL/GenBank/DDBJ databases">
        <authorList>
            <person name="Eriksson T."/>
        </authorList>
    </citation>
    <scope>NUCLEOTIDE SEQUENCE</scope>
    <source>
        <strain evidence="9">Stoneville</strain>
        <tissue evidence="9">Whole head</tissue>
    </source>
</reference>
<dbReference type="Proteomes" id="UP000719412">
    <property type="component" value="Unassembled WGS sequence"/>
</dbReference>
<evidence type="ECO:0000259" key="8">
    <source>
        <dbReference type="PROSITE" id="PS50950"/>
    </source>
</evidence>
<keyword evidence="10" id="KW-1185">Reference proteome</keyword>
<dbReference type="SUPFAM" id="SSF57716">
    <property type="entry name" value="Glucocorticoid receptor-like (DNA-binding domain)"/>
    <property type="match status" value="1"/>
</dbReference>
<dbReference type="InterPro" id="IPR036875">
    <property type="entry name" value="Znf_CCHC_sf"/>
</dbReference>
<evidence type="ECO:0000313" key="9">
    <source>
        <dbReference type="EMBL" id="KAH0808774.1"/>
    </source>
</evidence>
<evidence type="ECO:0000256" key="6">
    <source>
        <dbReference type="SAM" id="Coils"/>
    </source>
</evidence>
<evidence type="ECO:0000313" key="10">
    <source>
        <dbReference type="Proteomes" id="UP000719412"/>
    </source>
</evidence>
<comment type="caution">
    <text evidence="9">The sequence shown here is derived from an EMBL/GenBank/DDBJ whole genome shotgun (WGS) entry which is preliminary data.</text>
</comment>
<feature type="coiled-coil region" evidence="6">
    <location>
        <begin position="290"/>
        <end position="331"/>
    </location>
</feature>
<evidence type="ECO:0000256" key="2">
    <source>
        <dbReference type="ARBA" id="ARBA00022771"/>
    </source>
</evidence>
<dbReference type="Gene3D" id="4.10.60.10">
    <property type="entry name" value="Zinc finger, CCHC-type"/>
    <property type="match status" value="1"/>
</dbReference>
<keyword evidence="1" id="KW-0479">Metal-binding</keyword>
<dbReference type="SUPFAM" id="SSF57756">
    <property type="entry name" value="Retrovirus zinc finger-like domains"/>
    <property type="match status" value="1"/>
</dbReference>
<evidence type="ECO:0000256" key="3">
    <source>
        <dbReference type="ARBA" id="ARBA00022833"/>
    </source>
</evidence>
<dbReference type="GO" id="GO:0008270">
    <property type="term" value="F:zinc ion binding"/>
    <property type="evidence" value="ECO:0007669"/>
    <property type="project" value="UniProtKB-KW"/>
</dbReference>
<dbReference type="InterPro" id="IPR006612">
    <property type="entry name" value="THAP_Znf"/>
</dbReference>
<evidence type="ECO:0000256" key="1">
    <source>
        <dbReference type="ARBA" id="ARBA00022723"/>
    </source>
</evidence>
<dbReference type="AlphaFoldDB" id="A0A8J6H625"/>
<dbReference type="SMART" id="SM00343">
    <property type="entry name" value="ZnF_C2HC"/>
    <property type="match status" value="2"/>
</dbReference>
<accession>A0A8J6H625</accession>
<keyword evidence="3" id="KW-0862">Zinc</keyword>
<gene>
    <name evidence="9" type="ORF">GEV33_014017</name>
</gene>